<name>A0A1R3HJJ0_9ROSI</name>
<dbReference type="EMBL" id="AWUE01019987">
    <property type="protein sequence ID" value="OMO70485.1"/>
    <property type="molecule type" value="Genomic_DNA"/>
</dbReference>
<proteinExistence type="predicted"/>
<reference evidence="3" key="1">
    <citation type="submission" date="2013-09" db="EMBL/GenBank/DDBJ databases">
        <title>Corchorus olitorius genome sequencing.</title>
        <authorList>
            <person name="Alam M."/>
            <person name="Haque M.S."/>
            <person name="Islam M.S."/>
            <person name="Emdad E.M."/>
            <person name="Islam M.M."/>
            <person name="Ahmed B."/>
            <person name="Halim A."/>
            <person name="Hossen Q.M.M."/>
            <person name="Hossain M.Z."/>
            <person name="Ahmed R."/>
            <person name="Khan M.M."/>
            <person name="Islam R."/>
            <person name="Rashid M.M."/>
            <person name="Khan S.A."/>
            <person name="Rahman M.S."/>
            <person name="Alam M."/>
            <person name="Yahiya A.S."/>
            <person name="Khan M.S."/>
            <person name="Azam M.S."/>
            <person name="Haque T."/>
            <person name="Lashkar M.Z.H."/>
            <person name="Akhand A.I."/>
            <person name="Morshed G."/>
            <person name="Roy S."/>
            <person name="Uddin K.S."/>
            <person name="Rabeya T."/>
            <person name="Hossain A.S."/>
            <person name="Chowdhury A."/>
            <person name="Snigdha A.R."/>
            <person name="Mortoza M.S."/>
            <person name="Matin S.A."/>
            <person name="Hoque S.M.E."/>
            <person name="Islam M.K."/>
            <person name="Roy D.K."/>
            <person name="Haider R."/>
            <person name="Moosa M.M."/>
            <person name="Elias S.M."/>
            <person name="Hasan A.M."/>
            <person name="Jahan S."/>
            <person name="Shafiuddin M."/>
            <person name="Mahmood N."/>
            <person name="Shommy N.S."/>
        </authorList>
    </citation>
    <scope>NUCLEOTIDE SEQUENCE [LARGE SCALE GENOMIC DNA]</scope>
    <source>
        <strain evidence="3">cv. O-4</strain>
    </source>
</reference>
<evidence type="ECO:0000313" key="2">
    <source>
        <dbReference type="EMBL" id="OMO70485.1"/>
    </source>
</evidence>
<organism evidence="2 3">
    <name type="scientific">Corchorus olitorius</name>
    <dbReference type="NCBI Taxonomy" id="93759"/>
    <lineage>
        <taxon>Eukaryota</taxon>
        <taxon>Viridiplantae</taxon>
        <taxon>Streptophyta</taxon>
        <taxon>Embryophyta</taxon>
        <taxon>Tracheophyta</taxon>
        <taxon>Spermatophyta</taxon>
        <taxon>Magnoliopsida</taxon>
        <taxon>eudicotyledons</taxon>
        <taxon>Gunneridae</taxon>
        <taxon>Pentapetalae</taxon>
        <taxon>rosids</taxon>
        <taxon>malvids</taxon>
        <taxon>Malvales</taxon>
        <taxon>Malvaceae</taxon>
        <taxon>Grewioideae</taxon>
        <taxon>Apeibeae</taxon>
        <taxon>Corchorus</taxon>
    </lineage>
</organism>
<gene>
    <name evidence="2" type="ORF">COLO4_28581</name>
</gene>
<keyword evidence="3" id="KW-1185">Reference proteome</keyword>
<sequence length="90" mass="10485">MGLSQIKSFSRREPEEASVPLFFFFLSFSSFFHVCALAFLNLESKRENGKGRSGEILEMRGCLESERMESVQLVSFSCCEEWERICRAWE</sequence>
<evidence type="ECO:0000313" key="3">
    <source>
        <dbReference type="Proteomes" id="UP000187203"/>
    </source>
</evidence>
<comment type="caution">
    <text evidence="2">The sequence shown here is derived from an EMBL/GenBank/DDBJ whole genome shotgun (WGS) entry which is preliminary data.</text>
</comment>
<keyword evidence="1" id="KW-0472">Membrane</keyword>
<feature type="transmembrane region" description="Helical" evidence="1">
    <location>
        <begin position="20"/>
        <end position="42"/>
    </location>
</feature>
<dbReference type="Proteomes" id="UP000187203">
    <property type="component" value="Unassembled WGS sequence"/>
</dbReference>
<keyword evidence="1" id="KW-1133">Transmembrane helix</keyword>
<evidence type="ECO:0000256" key="1">
    <source>
        <dbReference type="SAM" id="Phobius"/>
    </source>
</evidence>
<protein>
    <submittedName>
        <fullName evidence="2">Uncharacterized protein</fullName>
    </submittedName>
</protein>
<keyword evidence="1" id="KW-0812">Transmembrane</keyword>
<accession>A0A1R3HJJ0</accession>
<dbReference type="AlphaFoldDB" id="A0A1R3HJJ0"/>